<evidence type="ECO:0000256" key="1">
    <source>
        <dbReference type="SAM" id="MobiDB-lite"/>
    </source>
</evidence>
<gene>
    <name evidence="2" type="ORF">METZ01_LOCUS318439</name>
</gene>
<proteinExistence type="predicted"/>
<feature type="non-terminal residue" evidence="2">
    <location>
        <position position="32"/>
    </location>
</feature>
<name>A0A382NYZ8_9ZZZZ</name>
<protein>
    <submittedName>
        <fullName evidence="2">Uncharacterized protein</fullName>
    </submittedName>
</protein>
<accession>A0A382NYZ8</accession>
<evidence type="ECO:0000313" key="2">
    <source>
        <dbReference type="EMBL" id="SVC65585.1"/>
    </source>
</evidence>
<sequence>MKYVHNIGPKRQRKSLTMTSAVRRPETMAPWT</sequence>
<organism evidence="2">
    <name type="scientific">marine metagenome</name>
    <dbReference type="NCBI Taxonomy" id="408172"/>
    <lineage>
        <taxon>unclassified sequences</taxon>
        <taxon>metagenomes</taxon>
        <taxon>ecological metagenomes</taxon>
    </lineage>
</organism>
<feature type="region of interest" description="Disordered" evidence="1">
    <location>
        <begin position="1"/>
        <end position="32"/>
    </location>
</feature>
<dbReference type="AlphaFoldDB" id="A0A382NYZ8"/>
<dbReference type="EMBL" id="UINC01103308">
    <property type="protein sequence ID" value="SVC65585.1"/>
    <property type="molecule type" value="Genomic_DNA"/>
</dbReference>
<reference evidence="2" key="1">
    <citation type="submission" date="2018-05" db="EMBL/GenBank/DDBJ databases">
        <authorList>
            <person name="Lanie J.A."/>
            <person name="Ng W.-L."/>
            <person name="Kazmierczak K.M."/>
            <person name="Andrzejewski T.M."/>
            <person name="Davidsen T.M."/>
            <person name="Wayne K.J."/>
            <person name="Tettelin H."/>
            <person name="Glass J.I."/>
            <person name="Rusch D."/>
            <person name="Podicherti R."/>
            <person name="Tsui H.-C.T."/>
            <person name="Winkler M.E."/>
        </authorList>
    </citation>
    <scope>NUCLEOTIDE SEQUENCE</scope>
</reference>